<keyword evidence="7" id="KW-1185">Reference proteome</keyword>
<evidence type="ECO:0000256" key="3">
    <source>
        <dbReference type="ARBA" id="ARBA00023163"/>
    </source>
</evidence>
<dbReference type="PROSITE" id="PS50931">
    <property type="entry name" value="HTH_LYSR"/>
    <property type="match status" value="1"/>
</dbReference>
<evidence type="ECO:0000313" key="6">
    <source>
        <dbReference type="EMBL" id="GAA1161876.1"/>
    </source>
</evidence>
<dbReference type="RefSeq" id="WP_344272746.1">
    <property type="nucleotide sequence ID" value="NZ_BAAAKV010000012.1"/>
</dbReference>
<accession>A0ABN1UQ55</accession>
<evidence type="ECO:0000256" key="4">
    <source>
        <dbReference type="SAM" id="MobiDB-lite"/>
    </source>
</evidence>
<dbReference type="EMBL" id="BAAAKV010000012">
    <property type="protein sequence ID" value="GAA1161876.1"/>
    <property type="molecule type" value="Genomic_DNA"/>
</dbReference>
<dbReference type="InterPro" id="IPR036390">
    <property type="entry name" value="WH_DNA-bd_sf"/>
</dbReference>
<feature type="domain" description="HTH lysR-type" evidence="5">
    <location>
        <begin position="1"/>
        <end position="59"/>
    </location>
</feature>
<dbReference type="InterPro" id="IPR000847">
    <property type="entry name" value="LysR_HTH_N"/>
</dbReference>
<dbReference type="PANTHER" id="PTHR30126">
    <property type="entry name" value="HTH-TYPE TRANSCRIPTIONAL REGULATOR"/>
    <property type="match status" value="1"/>
</dbReference>
<comment type="caution">
    <text evidence="6">The sequence shown here is derived from an EMBL/GenBank/DDBJ whole genome shotgun (WGS) entry which is preliminary data.</text>
</comment>
<evidence type="ECO:0000256" key="2">
    <source>
        <dbReference type="ARBA" id="ARBA00023015"/>
    </source>
</evidence>
<dbReference type="Proteomes" id="UP001501371">
    <property type="component" value="Unassembled WGS sequence"/>
</dbReference>
<sequence length="338" mass="35391">MDLLAACRVFVHVGERGSFTLGAAAARVPQSVASRRIAALEDHFGERLFDRSTRRAALTAFGRDMLPSAKRLVQLAEAMEYDAERARLRPLAFAVPETCSVRRLAVLDAAARDRGTVLDLRPAGPAGRVELLRSHEVRAALVAVPPGDADWVVPLGVASRTDGGDVPLRPLHLETLRPGRTERSFRRVWIQPEDDVPHVRDRLERLGHRAALVPAQLTVAPSLVAAVSEATRADGLLLCSAAQAEELGLRWRGLAGAGASVARGYGVSALGRDEARRLRGGLGDQLARALGAPSEAAGTGGTGAAKATAGGAREASGRHGGNGKNGKNSVNGEGAGHG</sequence>
<name>A0ABN1UQ55_9ACTN</name>
<dbReference type="PANTHER" id="PTHR30126:SF39">
    <property type="entry name" value="HTH-TYPE TRANSCRIPTIONAL REGULATOR CYSL"/>
    <property type="match status" value="1"/>
</dbReference>
<gene>
    <name evidence="6" type="ORF">GCM10009654_18070</name>
</gene>
<reference evidence="6 7" key="1">
    <citation type="journal article" date="2019" name="Int. J. Syst. Evol. Microbiol.">
        <title>The Global Catalogue of Microorganisms (GCM) 10K type strain sequencing project: providing services to taxonomists for standard genome sequencing and annotation.</title>
        <authorList>
            <consortium name="The Broad Institute Genomics Platform"/>
            <consortium name="The Broad Institute Genome Sequencing Center for Infectious Disease"/>
            <person name="Wu L."/>
            <person name="Ma J."/>
        </authorList>
    </citation>
    <scope>NUCLEOTIDE SEQUENCE [LARGE SCALE GENOMIC DNA]</scope>
    <source>
        <strain evidence="6 7">JCM 12696</strain>
    </source>
</reference>
<evidence type="ECO:0000313" key="7">
    <source>
        <dbReference type="Proteomes" id="UP001501371"/>
    </source>
</evidence>
<evidence type="ECO:0000259" key="5">
    <source>
        <dbReference type="PROSITE" id="PS50931"/>
    </source>
</evidence>
<protein>
    <submittedName>
        <fullName evidence="6">LysR family transcriptional regulator</fullName>
    </submittedName>
</protein>
<evidence type="ECO:0000256" key="1">
    <source>
        <dbReference type="ARBA" id="ARBA00009437"/>
    </source>
</evidence>
<organism evidence="6 7">
    <name type="scientific">Streptomyces hebeiensis</name>
    <dbReference type="NCBI Taxonomy" id="229486"/>
    <lineage>
        <taxon>Bacteria</taxon>
        <taxon>Bacillati</taxon>
        <taxon>Actinomycetota</taxon>
        <taxon>Actinomycetes</taxon>
        <taxon>Kitasatosporales</taxon>
        <taxon>Streptomycetaceae</taxon>
        <taxon>Streptomyces</taxon>
    </lineage>
</organism>
<feature type="region of interest" description="Disordered" evidence="4">
    <location>
        <begin position="292"/>
        <end position="338"/>
    </location>
</feature>
<dbReference type="InterPro" id="IPR036388">
    <property type="entry name" value="WH-like_DNA-bd_sf"/>
</dbReference>
<dbReference type="SUPFAM" id="SSF46785">
    <property type="entry name" value="Winged helix' DNA-binding domain"/>
    <property type="match status" value="1"/>
</dbReference>
<dbReference type="Pfam" id="PF00126">
    <property type="entry name" value="HTH_1"/>
    <property type="match status" value="1"/>
</dbReference>
<keyword evidence="3" id="KW-0804">Transcription</keyword>
<proteinExistence type="inferred from homology"/>
<comment type="similarity">
    <text evidence="1">Belongs to the LysR transcriptional regulatory family.</text>
</comment>
<dbReference type="Gene3D" id="1.10.10.10">
    <property type="entry name" value="Winged helix-like DNA-binding domain superfamily/Winged helix DNA-binding domain"/>
    <property type="match status" value="1"/>
</dbReference>
<keyword evidence="2" id="KW-0805">Transcription regulation</keyword>